<evidence type="ECO:0000256" key="10">
    <source>
        <dbReference type="ARBA" id="ARBA00049244"/>
    </source>
</evidence>
<comment type="function">
    <text evidence="11">DNA polymerase III is a complex, multichain enzyme responsible for most of the replicative synthesis in bacteria. This DNA polymerase also exhibits 3' to 5' exonuclease activity.</text>
</comment>
<dbReference type="CDD" id="cd00009">
    <property type="entry name" value="AAA"/>
    <property type="match status" value="1"/>
</dbReference>
<feature type="compositionally biased region" description="Pro residues" evidence="12">
    <location>
        <begin position="481"/>
        <end position="496"/>
    </location>
</feature>
<dbReference type="InterPro" id="IPR022754">
    <property type="entry name" value="DNA_pol_III_gamma-3"/>
</dbReference>
<evidence type="ECO:0000256" key="12">
    <source>
        <dbReference type="SAM" id="MobiDB-lite"/>
    </source>
</evidence>
<evidence type="ECO:0000313" key="14">
    <source>
        <dbReference type="EMBL" id="RHA44476.1"/>
    </source>
</evidence>
<gene>
    <name evidence="11" type="primary">dnaX</name>
    <name evidence="14" type="ORF">D1825_01020</name>
</gene>
<evidence type="ECO:0000256" key="4">
    <source>
        <dbReference type="ARBA" id="ARBA00022705"/>
    </source>
</evidence>
<evidence type="ECO:0000256" key="11">
    <source>
        <dbReference type="RuleBase" id="RU364063"/>
    </source>
</evidence>
<keyword evidence="2 11" id="KW-0808">Transferase</keyword>
<dbReference type="Gene3D" id="3.40.50.300">
    <property type="entry name" value="P-loop containing nucleotide triphosphate hydrolases"/>
    <property type="match status" value="1"/>
</dbReference>
<feature type="compositionally biased region" description="Low complexity" evidence="12">
    <location>
        <begin position="602"/>
        <end position="620"/>
    </location>
</feature>
<dbReference type="GO" id="GO:0009360">
    <property type="term" value="C:DNA polymerase III complex"/>
    <property type="evidence" value="ECO:0007669"/>
    <property type="project" value="InterPro"/>
</dbReference>
<dbReference type="InterPro" id="IPR008921">
    <property type="entry name" value="DNA_pol3_clamp-load_cplx_C"/>
</dbReference>
<feature type="non-terminal residue" evidence="14">
    <location>
        <position position="648"/>
    </location>
</feature>
<dbReference type="GO" id="GO:0005524">
    <property type="term" value="F:ATP binding"/>
    <property type="evidence" value="ECO:0007669"/>
    <property type="project" value="UniProtKB-KW"/>
</dbReference>
<evidence type="ECO:0000256" key="2">
    <source>
        <dbReference type="ARBA" id="ARBA00022679"/>
    </source>
</evidence>
<dbReference type="PANTHER" id="PTHR11669:SF0">
    <property type="entry name" value="PROTEIN STICHEL-LIKE 2"/>
    <property type="match status" value="1"/>
</dbReference>
<dbReference type="InterPro" id="IPR003593">
    <property type="entry name" value="AAA+_ATPase"/>
</dbReference>
<keyword evidence="3 11" id="KW-0548">Nucleotidyltransferase</keyword>
<dbReference type="Pfam" id="PF12169">
    <property type="entry name" value="DNA_pol3_gamma3"/>
    <property type="match status" value="1"/>
</dbReference>
<keyword evidence="4 11" id="KW-0235">DNA replication</keyword>
<feature type="compositionally biased region" description="Low complexity" evidence="12">
    <location>
        <begin position="470"/>
        <end position="480"/>
    </location>
</feature>
<comment type="similarity">
    <text evidence="1 11">Belongs to the DnaX/STICHEL family.</text>
</comment>
<comment type="catalytic activity">
    <reaction evidence="10 11">
        <text>DNA(n) + a 2'-deoxyribonucleoside 5'-triphosphate = DNA(n+1) + diphosphate</text>
        <dbReference type="Rhea" id="RHEA:22508"/>
        <dbReference type="Rhea" id="RHEA-COMP:17339"/>
        <dbReference type="Rhea" id="RHEA-COMP:17340"/>
        <dbReference type="ChEBI" id="CHEBI:33019"/>
        <dbReference type="ChEBI" id="CHEBI:61560"/>
        <dbReference type="ChEBI" id="CHEBI:173112"/>
        <dbReference type="EC" id="2.7.7.7"/>
    </reaction>
</comment>
<keyword evidence="6 11" id="KW-0547">Nucleotide-binding</keyword>
<dbReference type="InterPro" id="IPR045085">
    <property type="entry name" value="HLD_clamp_pol_III_gamma_tau"/>
</dbReference>
<comment type="subunit">
    <text evidence="11">DNA polymerase III contains a core (composed of alpha, epsilon and theta chains) that associates with a tau subunit. This core dimerizes to form the POLIII' complex. PolIII' associates with the gamma complex (composed of gamma, delta, delta', psi and chi chains) and with the beta chain to form the complete DNA polymerase III complex.</text>
</comment>
<evidence type="ECO:0000259" key="13">
    <source>
        <dbReference type="SMART" id="SM00382"/>
    </source>
</evidence>
<dbReference type="Gene3D" id="1.20.272.10">
    <property type="match status" value="1"/>
</dbReference>
<feature type="domain" description="AAA+ ATPase" evidence="13">
    <location>
        <begin position="36"/>
        <end position="188"/>
    </location>
</feature>
<evidence type="ECO:0000256" key="1">
    <source>
        <dbReference type="ARBA" id="ARBA00006360"/>
    </source>
</evidence>
<dbReference type="SUPFAM" id="SSF52540">
    <property type="entry name" value="P-loop containing nucleoside triphosphate hydrolases"/>
    <property type="match status" value="1"/>
</dbReference>
<keyword evidence="5" id="KW-0479">Metal-binding</keyword>
<evidence type="ECO:0000256" key="9">
    <source>
        <dbReference type="ARBA" id="ARBA00022932"/>
    </source>
</evidence>
<evidence type="ECO:0000256" key="6">
    <source>
        <dbReference type="ARBA" id="ARBA00022741"/>
    </source>
</evidence>
<feature type="compositionally biased region" description="Low complexity" evidence="12">
    <location>
        <begin position="627"/>
        <end position="638"/>
    </location>
</feature>
<keyword evidence="15" id="KW-1185">Reference proteome</keyword>
<dbReference type="Proteomes" id="UP000283374">
    <property type="component" value="Unassembled WGS sequence"/>
</dbReference>
<name>A0A413RR45_9CELL</name>
<dbReference type="Pfam" id="PF22608">
    <property type="entry name" value="DNAX_ATPase_lid"/>
    <property type="match status" value="1"/>
</dbReference>
<dbReference type="InterPro" id="IPR050238">
    <property type="entry name" value="DNA_Rep/Repair_Clamp_Loader"/>
</dbReference>
<dbReference type="Gene3D" id="1.10.8.60">
    <property type="match status" value="1"/>
</dbReference>
<dbReference type="EMBL" id="QWKP01000066">
    <property type="protein sequence ID" value="RHA44476.1"/>
    <property type="molecule type" value="Genomic_DNA"/>
</dbReference>
<dbReference type="GO" id="GO:0003887">
    <property type="term" value="F:DNA-directed DNA polymerase activity"/>
    <property type="evidence" value="ECO:0007669"/>
    <property type="project" value="UniProtKB-KW"/>
</dbReference>
<dbReference type="GO" id="GO:0046872">
    <property type="term" value="F:metal ion binding"/>
    <property type="evidence" value="ECO:0007669"/>
    <property type="project" value="UniProtKB-KW"/>
</dbReference>
<sequence length="648" mass="67090">MSQALYRRYRPENFAEVIGQDHVTAPLRQALRSGQVNHAYLFSGPRGCGKTTSARILARILNCAQNTEASPTDTPCGVCPSCVELARGGPGSLDVVEIDAASHGGVDDARELRERATFAPARDRYKIFILDEAHMVSPQGFNALLKIVEEPPPHIKFIFATTEPDKVIGTIRSRTHHYPFRLVPPDVLVPYLGQLCASESVPVGSGVLPLVVRAGGGSVRDTLSVLDQLIAGAGSGGLEYEGAAALLGYTQASLLDDLVEAIAARDGASAFRVVDRVISTGHEPRRFVEDLLERLRDLIVIAASGDAADAALRDVPADQMQSMRAQASHLGAAELSRSADLANAALTEMSGATSPRLHLELLMARLLLPAVDDDRSGLGARLDRLERGLPAAGAPVRAAEAPVARDVAPAVAPATVAAAPVAPPAPVAAPVPAAMPAPADGEVDVPRQPRGTEAPAVEPAATDEPGSTDSPAAPASRPVAAAPPAPAGQPPAPAAQPPSAASAAPPAAPQGTGGPDTEMLRRRWPEVLETIKGLRRVTWALVDPRNAQVAELDATTLRLSFDTAALAGTFRNGGHPDVVARAVRETLGFDVRVEGILTEQTSAAAGRPAAPAGQQSPPADGGWGTPASSGSRAAGQSAVERAAASWDQ</sequence>
<dbReference type="FunFam" id="3.40.50.300:FF:000014">
    <property type="entry name" value="DNA polymerase III subunit gamma/tau"/>
    <property type="match status" value="1"/>
</dbReference>
<dbReference type="InterPro" id="IPR027417">
    <property type="entry name" value="P-loop_NTPase"/>
</dbReference>
<comment type="caution">
    <text evidence="14">The sequence shown here is derived from an EMBL/GenBank/DDBJ whole genome shotgun (WGS) entry which is preliminary data.</text>
</comment>
<protein>
    <recommendedName>
        <fullName evidence="11">DNA polymerase III subunit gamma/tau</fullName>
        <ecNumber evidence="11">2.7.7.7</ecNumber>
    </recommendedName>
</protein>
<keyword evidence="8 11" id="KW-0067">ATP-binding</keyword>
<dbReference type="Pfam" id="PF13177">
    <property type="entry name" value="DNA_pol3_delta2"/>
    <property type="match status" value="1"/>
</dbReference>
<keyword evidence="7" id="KW-0862">Zinc</keyword>
<dbReference type="GO" id="GO:0003677">
    <property type="term" value="F:DNA binding"/>
    <property type="evidence" value="ECO:0007669"/>
    <property type="project" value="InterPro"/>
</dbReference>
<proteinExistence type="inferred from homology"/>
<reference evidence="14 15" key="1">
    <citation type="submission" date="2018-08" db="EMBL/GenBank/DDBJ databases">
        <title>Cellulomonas rhizosphaerae sp. nov., a novel actinomycete isolated from soil.</title>
        <authorList>
            <person name="Tian Y."/>
        </authorList>
    </citation>
    <scope>NUCLEOTIDE SEQUENCE [LARGE SCALE GENOMIC DNA]</scope>
    <source>
        <strain evidence="14 15">NEAU-TCZ24</strain>
    </source>
</reference>
<feature type="region of interest" description="Disordered" evidence="12">
    <location>
        <begin position="600"/>
        <end position="648"/>
    </location>
</feature>
<organism evidence="14 15">
    <name type="scientific">Cellulomonas rhizosphaerae</name>
    <dbReference type="NCBI Taxonomy" id="2293719"/>
    <lineage>
        <taxon>Bacteria</taxon>
        <taxon>Bacillati</taxon>
        <taxon>Actinomycetota</taxon>
        <taxon>Actinomycetes</taxon>
        <taxon>Micrococcales</taxon>
        <taxon>Cellulomonadaceae</taxon>
        <taxon>Cellulomonas</taxon>
    </lineage>
</organism>
<dbReference type="SUPFAM" id="SSF48019">
    <property type="entry name" value="post-AAA+ oligomerization domain-like"/>
    <property type="match status" value="1"/>
</dbReference>
<dbReference type="PANTHER" id="PTHR11669">
    <property type="entry name" value="REPLICATION FACTOR C / DNA POLYMERASE III GAMMA-TAU SUBUNIT"/>
    <property type="match status" value="1"/>
</dbReference>
<feature type="region of interest" description="Disordered" evidence="12">
    <location>
        <begin position="433"/>
        <end position="519"/>
    </location>
</feature>
<dbReference type="RefSeq" id="WP_118765664.1">
    <property type="nucleotide sequence ID" value="NZ_QWKP01000066.1"/>
</dbReference>
<dbReference type="NCBIfam" id="TIGR02397">
    <property type="entry name" value="dnaX_nterm"/>
    <property type="match status" value="1"/>
</dbReference>
<keyword evidence="9 11" id="KW-0239">DNA-directed DNA polymerase</keyword>
<dbReference type="OrthoDB" id="9810148at2"/>
<dbReference type="EC" id="2.7.7.7" evidence="11"/>
<accession>A0A413RR45</accession>
<dbReference type="NCBIfam" id="NF005846">
    <property type="entry name" value="PRK07764.1-6"/>
    <property type="match status" value="1"/>
</dbReference>
<dbReference type="InterPro" id="IPR012763">
    <property type="entry name" value="DNA_pol_III_sug/sutau_N"/>
</dbReference>
<evidence type="ECO:0000256" key="7">
    <source>
        <dbReference type="ARBA" id="ARBA00022833"/>
    </source>
</evidence>
<evidence type="ECO:0000313" key="15">
    <source>
        <dbReference type="Proteomes" id="UP000283374"/>
    </source>
</evidence>
<dbReference type="GO" id="GO:0006261">
    <property type="term" value="P:DNA-templated DNA replication"/>
    <property type="evidence" value="ECO:0007669"/>
    <property type="project" value="TreeGrafter"/>
</dbReference>
<evidence type="ECO:0000256" key="3">
    <source>
        <dbReference type="ARBA" id="ARBA00022695"/>
    </source>
</evidence>
<dbReference type="AlphaFoldDB" id="A0A413RR45"/>
<dbReference type="SMART" id="SM00382">
    <property type="entry name" value="AAA"/>
    <property type="match status" value="1"/>
</dbReference>
<evidence type="ECO:0000256" key="8">
    <source>
        <dbReference type="ARBA" id="ARBA00022840"/>
    </source>
</evidence>
<evidence type="ECO:0000256" key="5">
    <source>
        <dbReference type="ARBA" id="ARBA00022723"/>
    </source>
</evidence>